<organism evidence="2 3">
    <name type="scientific">Sistotremastrum suecicum HHB10207 ss-3</name>
    <dbReference type="NCBI Taxonomy" id="1314776"/>
    <lineage>
        <taxon>Eukaryota</taxon>
        <taxon>Fungi</taxon>
        <taxon>Dikarya</taxon>
        <taxon>Basidiomycota</taxon>
        <taxon>Agaricomycotina</taxon>
        <taxon>Agaricomycetes</taxon>
        <taxon>Sistotremastrales</taxon>
        <taxon>Sistotremastraceae</taxon>
        <taxon>Sistotremastrum</taxon>
    </lineage>
</organism>
<evidence type="ECO:0000313" key="3">
    <source>
        <dbReference type="Proteomes" id="UP000076798"/>
    </source>
</evidence>
<feature type="region of interest" description="Disordered" evidence="1">
    <location>
        <begin position="1"/>
        <end position="65"/>
    </location>
</feature>
<dbReference type="Proteomes" id="UP000076798">
    <property type="component" value="Unassembled WGS sequence"/>
</dbReference>
<evidence type="ECO:0000313" key="2">
    <source>
        <dbReference type="EMBL" id="KZT34969.1"/>
    </source>
</evidence>
<name>A0A166A5B1_9AGAM</name>
<proteinExistence type="predicted"/>
<evidence type="ECO:0000256" key="1">
    <source>
        <dbReference type="SAM" id="MobiDB-lite"/>
    </source>
</evidence>
<accession>A0A166A5B1</accession>
<feature type="compositionally biased region" description="Acidic residues" evidence="1">
    <location>
        <begin position="118"/>
        <end position="138"/>
    </location>
</feature>
<feature type="compositionally biased region" description="Polar residues" evidence="1">
    <location>
        <begin position="49"/>
        <end position="59"/>
    </location>
</feature>
<sequence length="154" mass="16864">MTSKSIDSLVDSTKQLSMSSPRDRGSRLTTSVETPTMPVEGASPPLGSQDPTSSKSPSFIASEDAEAEAIKQAKIDSILARLEENPELRHMAVMIKEDASFREEVLDLMDQASKFMEEEYGDDDDEEEDGEEEEEGYESEERPLPGSSGKVAEA</sequence>
<reference evidence="2 3" key="1">
    <citation type="journal article" date="2016" name="Mol. Biol. Evol.">
        <title>Comparative Genomics of Early-Diverging Mushroom-Forming Fungi Provides Insights into the Origins of Lignocellulose Decay Capabilities.</title>
        <authorList>
            <person name="Nagy L.G."/>
            <person name="Riley R."/>
            <person name="Tritt A."/>
            <person name="Adam C."/>
            <person name="Daum C."/>
            <person name="Floudas D."/>
            <person name="Sun H."/>
            <person name="Yadav J.S."/>
            <person name="Pangilinan J."/>
            <person name="Larsson K.H."/>
            <person name="Matsuura K."/>
            <person name="Barry K."/>
            <person name="Labutti K."/>
            <person name="Kuo R."/>
            <person name="Ohm R.A."/>
            <person name="Bhattacharya S.S."/>
            <person name="Shirouzu T."/>
            <person name="Yoshinaga Y."/>
            <person name="Martin F.M."/>
            <person name="Grigoriev I.V."/>
            <person name="Hibbett D.S."/>
        </authorList>
    </citation>
    <scope>NUCLEOTIDE SEQUENCE [LARGE SCALE GENOMIC DNA]</scope>
    <source>
        <strain evidence="2 3">HHB10207 ss-3</strain>
    </source>
</reference>
<keyword evidence="3" id="KW-1185">Reference proteome</keyword>
<feature type="region of interest" description="Disordered" evidence="1">
    <location>
        <begin position="110"/>
        <end position="154"/>
    </location>
</feature>
<dbReference type="AlphaFoldDB" id="A0A166A5B1"/>
<gene>
    <name evidence="2" type="ORF">SISSUDRAFT_1052090</name>
</gene>
<protein>
    <submittedName>
        <fullName evidence="2">Uncharacterized protein</fullName>
    </submittedName>
</protein>
<feature type="compositionally biased region" description="Polar residues" evidence="1">
    <location>
        <begin position="1"/>
        <end position="20"/>
    </location>
</feature>
<dbReference type="EMBL" id="KV428158">
    <property type="protein sequence ID" value="KZT34969.1"/>
    <property type="molecule type" value="Genomic_DNA"/>
</dbReference>